<reference evidence="2 3" key="1">
    <citation type="submission" date="2014-07" db="EMBL/GenBank/DDBJ databases">
        <authorList>
            <person name="Urmite Genomes Urmite Genomes"/>
        </authorList>
    </citation>
    <scope>NUCLEOTIDE SEQUENCE [LARGE SCALE GENOMIC DNA]</scope>
    <source>
        <strain evidence="2 3">13MG44_air</strain>
    </source>
</reference>
<protein>
    <submittedName>
        <fullName evidence="2">Nuclease-related domain protein</fullName>
    </submittedName>
</protein>
<dbReference type="OrthoDB" id="2417001at2"/>
<dbReference type="eggNOG" id="ENOG502Z8AV">
    <property type="taxonomic scope" value="Bacteria"/>
</dbReference>
<evidence type="ECO:0000313" key="2">
    <source>
        <dbReference type="EMBL" id="CEA03795.1"/>
    </source>
</evidence>
<dbReference type="RefSeq" id="WP_035811232.1">
    <property type="nucleotide sequence ID" value="NZ_CCSE01000001.1"/>
</dbReference>
<feature type="domain" description="NERD" evidence="1">
    <location>
        <begin position="38"/>
        <end position="145"/>
    </location>
</feature>
<name>A0A078MBY4_9STAP</name>
<dbReference type="STRING" id="1461582.BN1048_02212"/>
<dbReference type="HOGENOM" id="CLU_073334_0_0_9"/>
<accession>A0A078MBY4</accession>
<dbReference type="InterPro" id="IPR011528">
    <property type="entry name" value="NERD"/>
</dbReference>
<dbReference type="Pfam" id="PF08378">
    <property type="entry name" value="NERD"/>
    <property type="match status" value="1"/>
</dbReference>
<evidence type="ECO:0000313" key="3">
    <source>
        <dbReference type="Proteomes" id="UP000044136"/>
    </source>
</evidence>
<dbReference type="Proteomes" id="UP000044136">
    <property type="component" value="Unassembled WGS sequence"/>
</dbReference>
<organism evidence="2 3">
    <name type="scientific">Jeotgalicoccus saudimassiliensis</name>
    <dbReference type="NCBI Taxonomy" id="1461582"/>
    <lineage>
        <taxon>Bacteria</taxon>
        <taxon>Bacillati</taxon>
        <taxon>Bacillota</taxon>
        <taxon>Bacilli</taxon>
        <taxon>Bacillales</taxon>
        <taxon>Staphylococcaceae</taxon>
        <taxon>Jeotgalicoccus</taxon>
    </lineage>
</organism>
<proteinExistence type="predicted"/>
<dbReference type="EMBL" id="CCSE01000001">
    <property type="protein sequence ID" value="CEA03795.1"/>
    <property type="molecule type" value="Genomic_DNA"/>
</dbReference>
<sequence>MYLNDRKAGPELLHYRALGKRANLSFDDKRNLKVYEDGFSGECLYDKLFDEIGHDNLYIFRDVYLTAGKSGAQYDSIIISGDEITINEIKNYTGEYYYKEGRFIKNGEIVPDNPFTQVERAAGKLYRICRNSRINADVITKVIFPNDDFKLYSEDNSIWKNIVIRMDMKKYFRSFKVQHNTEKAGRLVSMIRGHISENPYFNGSRNTGDIRRGLYCGNCGNFNLIKTRYHRECSRCKTKESNETHMLRAMSDYKYLYYGGEMTRRKLMELIGDDFHPEVFRRALNKYCVKNRKGKNTEYVFKYYDFEEAMQHLDQTSKYKNYHAEF</sequence>
<dbReference type="AlphaFoldDB" id="A0A078MBY4"/>
<evidence type="ECO:0000259" key="1">
    <source>
        <dbReference type="Pfam" id="PF08378"/>
    </source>
</evidence>
<keyword evidence="3" id="KW-1185">Reference proteome</keyword>
<gene>
    <name evidence="2" type="ORF">BN1048_02212</name>
</gene>